<dbReference type="PRINTS" id="PR00380">
    <property type="entry name" value="KINESINHEAVY"/>
</dbReference>
<evidence type="ECO:0000259" key="7">
    <source>
        <dbReference type="PROSITE" id="PS50067"/>
    </source>
</evidence>
<keyword evidence="4" id="KW-0206">Cytoskeleton</keyword>
<feature type="compositionally biased region" description="Basic and acidic residues" evidence="6">
    <location>
        <begin position="435"/>
        <end position="444"/>
    </location>
</feature>
<dbReference type="GO" id="GO:0005524">
    <property type="term" value="F:ATP binding"/>
    <property type="evidence" value="ECO:0007669"/>
    <property type="project" value="UniProtKB-UniRule"/>
</dbReference>
<keyword evidence="4" id="KW-0963">Cytoplasm</keyword>
<dbReference type="PROSITE" id="PS50067">
    <property type="entry name" value="KINESIN_MOTOR_2"/>
    <property type="match status" value="1"/>
</dbReference>
<dbReference type="SMART" id="SM00129">
    <property type="entry name" value="KISc"/>
    <property type="match status" value="1"/>
</dbReference>
<feature type="binding site" evidence="5">
    <location>
        <begin position="103"/>
        <end position="110"/>
    </location>
    <ligand>
        <name>ATP</name>
        <dbReference type="ChEBI" id="CHEBI:30616"/>
    </ligand>
</feature>
<feature type="domain" description="Kinesin motor" evidence="7">
    <location>
        <begin position="40"/>
        <end position="255"/>
    </location>
</feature>
<feature type="compositionally biased region" description="Basic and acidic residues" evidence="6">
    <location>
        <begin position="372"/>
        <end position="383"/>
    </location>
</feature>
<gene>
    <name evidence="8" type="ORF">MNOR_LOCUS37733</name>
</gene>
<name>A0AAV2SK91_MEGNR</name>
<sequence>MEAEEDKNSCLKNSETKFLIQVRVQCDRPTRTYTITTPICIKISVKILIPTVSLRKQEVNSKVFKFIILFINMNKLVDIYNLAARPIVENVLEGYNGTIFAYGQTGTGKTFTMEGVRSVPELKGIIPNSFAHIFGHIAKAEEDKKFLVRVSYLEIYNEEVRDLLRQDQSIRLEVKERPDVGVYVKDLLTHVVHNADEMDKIMTLGNKNRAVGATHMNQHSSRSHAIFTITIECAERDISGQQHWRVGKLHLVDLAKTTRWPDNKGSSPPLRSGSKVFVVFSPNILIQGVHGQGKNIFQGKSQGNLHFQAKIKVMNRVVMCRRVKMDGVNLDMMNLHGLQQASRQRNKKSKHDFDRQGAIFISIQENEAKILKSPMVDEKESDPKSVGFEEVEEDKSPEPKKKNDKSESMVKAKSPKQNKSRLEDKKSKTTASSNKTKEEEYERTTIKLKQLESLTDNLEIIE</sequence>
<accession>A0AAV2SK91</accession>
<dbReference type="AlphaFoldDB" id="A0AAV2SK91"/>
<dbReference type="PANTHER" id="PTHR47968:SF50">
    <property type="entry name" value="KINESIN-LIKE PROTEIN"/>
    <property type="match status" value="1"/>
</dbReference>
<organism evidence="8 9">
    <name type="scientific">Meganyctiphanes norvegica</name>
    <name type="common">Northern krill</name>
    <name type="synonym">Thysanopoda norvegica</name>
    <dbReference type="NCBI Taxonomy" id="48144"/>
    <lineage>
        <taxon>Eukaryota</taxon>
        <taxon>Metazoa</taxon>
        <taxon>Ecdysozoa</taxon>
        <taxon>Arthropoda</taxon>
        <taxon>Crustacea</taxon>
        <taxon>Multicrustacea</taxon>
        <taxon>Malacostraca</taxon>
        <taxon>Eumalacostraca</taxon>
        <taxon>Eucarida</taxon>
        <taxon>Euphausiacea</taxon>
        <taxon>Euphausiidae</taxon>
        <taxon>Meganyctiphanes</taxon>
    </lineage>
</organism>
<evidence type="ECO:0000256" key="4">
    <source>
        <dbReference type="ARBA" id="ARBA00023212"/>
    </source>
</evidence>
<evidence type="ECO:0000313" key="8">
    <source>
        <dbReference type="EMBL" id="CAL4203051.1"/>
    </source>
</evidence>
<dbReference type="GO" id="GO:0003777">
    <property type="term" value="F:microtubule motor activity"/>
    <property type="evidence" value="ECO:0007669"/>
    <property type="project" value="InterPro"/>
</dbReference>
<dbReference type="Gene3D" id="3.40.850.10">
    <property type="entry name" value="Kinesin motor domain"/>
    <property type="match status" value="1"/>
</dbReference>
<evidence type="ECO:0000256" key="5">
    <source>
        <dbReference type="PROSITE-ProRule" id="PRU00283"/>
    </source>
</evidence>
<dbReference type="PANTHER" id="PTHR47968">
    <property type="entry name" value="CENTROMERE PROTEIN E"/>
    <property type="match status" value="1"/>
</dbReference>
<evidence type="ECO:0000256" key="3">
    <source>
        <dbReference type="ARBA" id="ARBA00022840"/>
    </source>
</evidence>
<comment type="similarity">
    <text evidence="5">Belongs to the TRAFAC class myosin-kinesin ATPase superfamily. Kinesin family.</text>
</comment>
<keyword evidence="9" id="KW-1185">Reference proteome</keyword>
<feature type="region of interest" description="Disordered" evidence="6">
    <location>
        <begin position="372"/>
        <end position="444"/>
    </location>
</feature>
<evidence type="ECO:0000313" key="9">
    <source>
        <dbReference type="Proteomes" id="UP001497623"/>
    </source>
</evidence>
<reference evidence="8 9" key="1">
    <citation type="submission" date="2024-05" db="EMBL/GenBank/DDBJ databases">
        <authorList>
            <person name="Wallberg A."/>
        </authorList>
    </citation>
    <scope>NUCLEOTIDE SEQUENCE [LARGE SCALE GENOMIC DNA]</scope>
</reference>
<dbReference type="Pfam" id="PF00225">
    <property type="entry name" value="Kinesin"/>
    <property type="match status" value="1"/>
</dbReference>
<dbReference type="GO" id="GO:0005874">
    <property type="term" value="C:microtubule"/>
    <property type="evidence" value="ECO:0007669"/>
    <property type="project" value="TreeGrafter"/>
</dbReference>
<dbReference type="SUPFAM" id="SSF52540">
    <property type="entry name" value="P-loop containing nucleoside triphosphate hydrolases"/>
    <property type="match status" value="1"/>
</dbReference>
<dbReference type="GO" id="GO:0000278">
    <property type="term" value="P:mitotic cell cycle"/>
    <property type="evidence" value="ECO:0007669"/>
    <property type="project" value="TreeGrafter"/>
</dbReference>
<keyword evidence="2 5" id="KW-0547">Nucleotide-binding</keyword>
<dbReference type="EMBL" id="CAXKWB010078891">
    <property type="protein sequence ID" value="CAL4203051.1"/>
    <property type="molecule type" value="Genomic_DNA"/>
</dbReference>
<evidence type="ECO:0000256" key="1">
    <source>
        <dbReference type="ARBA" id="ARBA00004245"/>
    </source>
</evidence>
<dbReference type="Proteomes" id="UP001497623">
    <property type="component" value="Unassembled WGS sequence"/>
</dbReference>
<feature type="compositionally biased region" description="Basic and acidic residues" evidence="6">
    <location>
        <begin position="394"/>
        <end position="410"/>
    </location>
</feature>
<keyword evidence="3 5" id="KW-0067">ATP-binding</keyword>
<evidence type="ECO:0000256" key="6">
    <source>
        <dbReference type="SAM" id="MobiDB-lite"/>
    </source>
</evidence>
<evidence type="ECO:0000256" key="2">
    <source>
        <dbReference type="ARBA" id="ARBA00022741"/>
    </source>
</evidence>
<comment type="subcellular location">
    <subcellularLocation>
        <location evidence="1">Cytoplasm</location>
        <location evidence="1">Cytoskeleton</location>
    </subcellularLocation>
</comment>
<dbReference type="InterPro" id="IPR036961">
    <property type="entry name" value="Kinesin_motor_dom_sf"/>
</dbReference>
<keyword evidence="5" id="KW-0505">Motor protein</keyword>
<protein>
    <recommendedName>
        <fullName evidence="7">Kinesin motor domain-containing protein</fullName>
    </recommendedName>
</protein>
<proteinExistence type="inferred from homology"/>
<comment type="caution">
    <text evidence="8">The sequence shown here is derived from an EMBL/GenBank/DDBJ whole genome shotgun (WGS) entry which is preliminary data.</text>
</comment>
<dbReference type="GO" id="GO:0007018">
    <property type="term" value="P:microtubule-based movement"/>
    <property type="evidence" value="ECO:0007669"/>
    <property type="project" value="InterPro"/>
</dbReference>
<feature type="non-terminal residue" evidence="8">
    <location>
        <position position="462"/>
    </location>
</feature>
<dbReference type="InterPro" id="IPR027417">
    <property type="entry name" value="P-loop_NTPase"/>
</dbReference>
<dbReference type="GO" id="GO:0008017">
    <property type="term" value="F:microtubule binding"/>
    <property type="evidence" value="ECO:0007669"/>
    <property type="project" value="InterPro"/>
</dbReference>
<dbReference type="InterPro" id="IPR001752">
    <property type="entry name" value="Kinesin_motor_dom"/>
</dbReference>
<dbReference type="InterPro" id="IPR027640">
    <property type="entry name" value="Kinesin-like_fam"/>
</dbReference>